<dbReference type="GO" id="GO:0051537">
    <property type="term" value="F:2 iron, 2 sulfur cluster binding"/>
    <property type="evidence" value="ECO:0007669"/>
    <property type="project" value="InterPro"/>
</dbReference>
<dbReference type="GO" id="GO:0005829">
    <property type="term" value="C:cytosol"/>
    <property type="evidence" value="ECO:0007669"/>
    <property type="project" value="TreeGrafter"/>
</dbReference>
<dbReference type="EMBL" id="FN654670">
    <property type="protein sequence ID" value="CBY35739.1"/>
    <property type="molecule type" value="Genomic_DNA"/>
</dbReference>
<dbReference type="InParanoid" id="E4XB73"/>
<evidence type="ECO:0000313" key="3">
    <source>
        <dbReference type="EMBL" id="CBY35739.1"/>
    </source>
</evidence>
<evidence type="ECO:0000313" key="4">
    <source>
        <dbReference type="Proteomes" id="UP000001307"/>
    </source>
</evidence>
<proteinExistence type="inferred from homology"/>
<dbReference type="InterPro" id="IPR002634">
    <property type="entry name" value="BolA"/>
</dbReference>
<dbReference type="Pfam" id="PF01722">
    <property type="entry name" value="BolA"/>
    <property type="match status" value="1"/>
</dbReference>
<dbReference type="SUPFAM" id="SSF82657">
    <property type="entry name" value="BolA-like"/>
    <property type="match status" value="1"/>
</dbReference>
<dbReference type="InterPro" id="IPR036065">
    <property type="entry name" value="BolA-like_sf"/>
</dbReference>
<evidence type="ECO:0000256" key="1">
    <source>
        <dbReference type="RuleBase" id="RU003860"/>
    </source>
</evidence>
<dbReference type="GO" id="GO:0051604">
    <property type="term" value="P:protein maturation"/>
    <property type="evidence" value="ECO:0007669"/>
    <property type="project" value="InterPro"/>
</dbReference>
<gene>
    <name evidence="2" type="ORF">GSOID_T00005592001</name>
    <name evidence="3" type="ORF">GSOID_T00027572001</name>
</gene>
<dbReference type="PANTHER" id="PTHR12735">
    <property type="entry name" value="BOLA-LIKE PROTEIN-RELATED"/>
    <property type="match status" value="1"/>
</dbReference>
<dbReference type="InterPro" id="IPR045115">
    <property type="entry name" value="BOL2"/>
</dbReference>
<dbReference type="Proteomes" id="UP000001307">
    <property type="component" value="Unassembled WGS sequence"/>
</dbReference>
<dbReference type="AlphaFoldDB" id="E4XB73"/>
<protein>
    <submittedName>
        <fullName evidence="2">Uncharacterized protein</fullName>
    </submittedName>
</protein>
<accession>E4XB73</accession>
<evidence type="ECO:0000313" key="2">
    <source>
        <dbReference type="EMBL" id="CBY08756.1"/>
    </source>
</evidence>
<dbReference type="Proteomes" id="UP000011014">
    <property type="component" value="Unassembled WGS sequence"/>
</dbReference>
<reference evidence="2" key="1">
    <citation type="journal article" date="2010" name="Science">
        <title>Plasticity of animal genome architecture unmasked by rapid evolution of a pelagic tunicate.</title>
        <authorList>
            <person name="Denoeud F."/>
            <person name="Henriet S."/>
            <person name="Mungpakdee S."/>
            <person name="Aury J.M."/>
            <person name="Da Silva C."/>
            <person name="Brinkmann H."/>
            <person name="Mikhaleva J."/>
            <person name="Olsen L.C."/>
            <person name="Jubin C."/>
            <person name="Canestro C."/>
            <person name="Bouquet J.M."/>
            <person name="Danks G."/>
            <person name="Poulain J."/>
            <person name="Campsteijn C."/>
            <person name="Adamski M."/>
            <person name="Cross I."/>
            <person name="Yadetie F."/>
            <person name="Muffato M."/>
            <person name="Louis A."/>
            <person name="Butcher S."/>
            <person name="Tsagkogeorga G."/>
            <person name="Konrad A."/>
            <person name="Singh S."/>
            <person name="Jensen M.F."/>
            <person name="Cong E.H."/>
            <person name="Eikeseth-Otteraa H."/>
            <person name="Noel B."/>
            <person name="Anthouard V."/>
            <person name="Porcel B.M."/>
            <person name="Kachouri-Lafond R."/>
            <person name="Nishino A."/>
            <person name="Ugolini M."/>
            <person name="Chourrout P."/>
            <person name="Nishida H."/>
            <person name="Aasland R."/>
            <person name="Huzurbazar S."/>
            <person name="Westhof E."/>
            <person name="Delsuc F."/>
            <person name="Lehrach H."/>
            <person name="Reinhardt R."/>
            <person name="Weissenbach J."/>
            <person name="Roy S.W."/>
            <person name="Artiguenave F."/>
            <person name="Postlethwait J.H."/>
            <person name="Manak J.R."/>
            <person name="Thompson E.M."/>
            <person name="Jaillon O."/>
            <person name="Du Pasquier L."/>
            <person name="Boudinot P."/>
            <person name="Liberles D.A."/>
            <person name="Volff J.N."/>
            <person name="Philippe H."/>
            <person name="Lenhard B."/>
            <person name="Roest Crollius H."/>
            <person name="Wincker P."/>
            <person name="Chourrout D."/>
        </authorList>
    </citation>
    <scope>NUCLEOTIDE SEQUENCE [LARGE SCALE GENOMIC DNA]</scope>
</reference>
<dbReference type="Gene3D" id="3.10.20.90">
    <property type="entry name" value="Phosphatidylinositol 3-kinase Catalytic Subunit, Chain A, domain 1"/>
    <property type="match status" value="1"/>
</dbReference>
<dbReference type="GO" id="GO:0006879">
    <property type="term" value="P:intracellular iron ion homeostasis"/>
    <property type="evidence" value="ECO:0007669"/>
    <property type="project" value="InterPro"/>
</dbReference>
<keyword evidence="4" id="KW-1185">Reference proteome</keyword>
<dbReference type="EMBL" id="FN653033">
    <property type="protein sequence ID" value="CBY08756.1"/>
    <property type="molecule type" value="Genomic_DNA"/>
</dbReference>
<dbReference type="GO" id="GO:0005634">
    <property type="term" value="C:nucleus"/>
    <property type="evidence" value="ECO:0007669"/>
    <property type="project" value="TreeGrafter"/>
</dbReference>
<comment type="similarity">
    <text evidence="1">Belongs to the BolA/IbaG family.</text>
</comment>
<organism evidence="2">
    <name type="scientific">Oikopleura dioica</name>
    <name type="common">Tunicate</name>
    <dbReference type="NCBI Taxonomy" id="34765"/>
    <lineage>
        <taxon>Eukaryota</taxon>
        <taxon>Metazoa</taxon>
        <taxon>Chordata</taxon>
        <taxon>Tunicata</taxon>
        <taxon>Appendicularia</taxon>
        <taxon>Copelata</taxon>
        <taxon>Oikopleuridae</taxon>
        <taxon>Oikopleura</taxon>
    </lineage>
</organism>
<dbReference type="FunCoup" id="E4XB73">
    <property type="interactions" value="25"/>
</dbReference>
<sequence length="97" mass="10947">MSKCAKECAEPTELTQDDMRTAITEKFNPVHMEVDDLGTCGTSYQVIIVSEIFEGKKTLEKHKIVNEALAEQISRLHAFSQKSYTPAQWEKKQAQAS</sequence>
<name>E4XB73_OIKDI</name>
<dbReference type="PANTHER" id="PTHR12735:SF27">
    <property type="entry name" value="BOLA-LIKE PROTEIN 2"/>
    <property type="match status" value="1"/>
</dbReference>
<dbReference type="OrthoDB" id="4983at2759"/>
<dbReference type="PIRSF" id="PIRSF003113">
    <property type="entry name" value="BolA"/>
    <property type="match status" value="1"/>
</dbReference>